<dbReference type="Proteomes" id="UP000562027">
    <property type="component" value="Unassembled WGS sequence"/>
</dbReference>
<evidence type="ECO:0000256" key="2">
    <source>
        <dbReference type="ARBA" id="ARBA00006636"/>
    </source>
</evidence>
<dbReference type="GO" id="GO:0016020">
    <property type="term" value="C:membrane"/>
    <property type="evidence" value="ECO:0007669"/>
    <property type="project" value="UniProtKB-SubCell"/>
</dbReference>
<evidence type="ECO:0000256" key="3">
    <source>
        <dbReference type="ARBA" id="ARBA00022692"/>
    </source>
</evidence>
<dbReference type="InterPro" id="IPR000595">
    <property type="entry name" value="cNMP-bd_dom"/>
</dbReference>
<evidence type="ECO:0000313" key="13">
    <source>
        <dbReference type="Proteomes" id="UP000562027"/>
    </source>
</evidence>
<evidence type="ECO:0000256" key="1">
    <source>
        <dbReference type="ARBA" id="ARBA00004370"/>
    </source>
</evidence>
<dbReference type="PROSITE" id="PS51635">
    <property type="entry name" value="PNPLA"/>
    <property type="match status" value="1"/>
</dbReference>
<dbReference type="SUPFAM" id="SSF52151">
    <property type="entry name" value="FabD/lysophospholipase-like"/>
    <property type="match status" value="1"/>
</dbReference>
<keyword evidence="8" id="KW-0472">Membrane</keyword>
<sequence>MEHPLSFRVRVLEVLRSSTVFGALREEILQALADVMEPRLVHGGEAVLHEGEPSDSIVFVISGGLRVSRHDRDGQLLLYNQIQPGQSIGELGMILCQPRAQDVSALRDSRLALLSRKSYEALLPRFPLELSQAFLQAVYERMRYNSEAGTEHQRLAQTFTLLPLHADAAATGLAQDLSLSFAHLGRSAHLSLSPQGQQLLNGEPCSNLDMTRLEEEHEFILFETSHEDLAWTRFALRQADQVVFLASAQASPRPGPLEASLGQEAGFSLKRQHLVLMHAADAAQPSAPAPWLAGRSLERVYPLRQGRRADAHRLARYLTGSAVGLVLGGGGARGFAHLGIVRALNEAHIPIDLIGGNSMGALIGAQLACDRSLAQILHDTRAFATGGERPTLPLISLVGGRRVERDLRRMFGERGIETLWRPFFAAACNLSLGKTTVLDQGLLWRAVLASNSPAGLFPPVLQDGHLLVDGAILENVPVQAMRMRLGTPLERRRGNGSIIAIDVDVREKLSADPGLERLTLKSTLRRMLSAAAPASPGIADILYTAGHVGGQSQRFRTISQADHYLEPPVGDFSLMAYAKAADIAEVGYRYAMEKIAQWEQRKEWP</sequence>
<evidence type="ECO:0000256" key="9">
    <source>
        <dbReference type="PROSITE-ProRule" id="PRU01161"/>
    </source>
</evidence>
<comment type="caution">
    <text evidence="12">The sequence shown here is derived from an EMBL/GenBank/DDBJ whole genome shotgun (WGS) entry which is preliminary data.</text>
</comment>
<feature type="active site" description="Proton acceptor" evidence="9">
    <location>
        <position position="469"/>
    </location>
</feature>
<dbReference type="Pfam" id="PF00027">
    <property type="entry name" value="cNMP_binding"/>
    <property type="match status" value="1"/>
</dbReference>
<evidence type="ECO:0000256" key="8">
    <source>
        <dbReference type="ARBA" id="ARBA00023136"/>
    </source>
</evidence>
<comment type="similarity">
    <text evidence="2">Belongs to the NTE family.</text>
</comment>
<dbReference type="EMBL" id="JACHLP010000004">
    <property type="protein sequence ID" value="MBB4843913.1"/>
    <property type="molecule type" value="Genomic_DNA"/>
</dbReference>
<reference evidence="12 13" key="1">
    <citation type="submission" date="2020-08" db="EMBL/GenBank/DDBJ databases">
        <title>Functional genomics of gut bacteria from endangered species of beetles.</title>
        <authorList>
            <person name="Carlos-Shanley C."/>
        </authorList>
    </citation>
    <scope>NUCLEOTIDE SEQUENCE [LARGE SCALE GENOMIC DNA]</scope>
    <source>
        <strain evidence="12 13">S00239</strain>
    </source>
</reference>
<organism evidence="12 13">
    <name type="scientific">Roseateles oligotrophus</name>
    <dbReference type="NCBI Taxonomy" id="1769250"/>
    <lineage>
        <taxon>Bacteria</taxon>
        <taxon>Pseudomonadati</taxon>
        <taxon>Pseudomonadota</taxon>
        <taxon>Betaproteobacteria</taxon>
        <taxon>Burkholderiales</taxon>
        <taxon>Sphaerotilaceae</taxon>
        <taxon>Roseateles</taxon>
    </lineage>
</organism>
<keyword evidence="3" id="KW-0812">Transmembrane</keyword>
<feature type="short sequence motif" description="GXGXXG" evidence="9">
    <location>
        <begin position="329"/>
        <end position="334"/>
    </location>
</feature>
<comment type="subcellular location">
    <subcellularLocation>
        <location evidence="1">Membrane</location>
    </subcellularLocation>
</comment>
<evidence type="ECO:0000256" key="7">
    <source>
        <dbReference type="ARBA" id="ARBA00023098"/>
    </source>
</evidence>
<dbReference type="RefSeq" id="WP_184299592.1">
    <property type="nucleotide sequence ID" value="NZ_JACHLP010000004.1"/>
</dbReference>
<dbReference type="AlphaFoldDB" id="A0A840LB24"/>
<keyword evidence="7 9" id="KW-0443">Lipid metabolism</keyword>
<dbReference type="Pfam" id="PF24179">
    <property type="entry name" value="NTE_Ploop"/>
    <property type="match status" value="1"/>
</dbReference>
<keyword evidence="6" id="KW-1133">Transmembrane helix</keyword>
<feature type="short sequence motif" description="GXSXG" evidence="9">
    <location>
        <begin position="356"/>
        <end position="360"/>
    </location>
</feature>
<dbReference type="InterPro" id="IPR016035">
    <property type="entry name" value="Acyl_Trfase/lysoPLipase"/>
</dbReference>
<dbReference type="SMART" id="SM00100">
    <property type="entry name" value="cNMP"/>
    <property type="match status" value="1"/>
</dbReference>
<evidence type="ECO:0000259" key="10">
    <source>
        <dbReference type="PROSITE" id="PS50042"/>
    </source>
</evidence>
<dbReference type="EC" id="3.1.1.5" evidence="12"/>
<dbReference type="GO" id="GO:0004622">
    <property type="term" value="F:phosphatidylcholine lysophospholipase activity"/>
    <property type="evidence" value="ECO:0007669"/>
    <property type="project" value="UniProtKB-EC"/>
</dbReference>
<dbReference type="InterPro" id="IPR050301">
    <property type="entry name" value="NTE"/>
</dbReference>
<dbReference type="PANTHER" id="PTHR14226">
    <property type="entry name" value="NEUROPATHY TARGET ESTERASE/SWISS CHEESE D.MELANOGASTER"/>
    <property type="match status" value="1"/>
</dbReference>
<dbReference type="SUPFAM" id="SSF51206">
    <property type="entry name" value="cAMP-binding domain-like"/>
    <property type="match status" value="1"/>
</dbReference>
<feature type="domain" description="Cyclic nucleotide-binding" evidence="10">
    <location>
        <begin position="20"/>
        <end position="123"/>
    </location>
</feature>
<keyword evidence="5 9" id="KW-0442">Lipid degradation</keyword>
<evidence type="ECO:0000256" key="6">
    <source>
        <dbReference type="ARBA" id="ARBA00022989"/>
    </source>
</evidence>
<dbReference type="InterPro" id="IPR002641">
    <property type="entry name" value="PNPLA_dom"/>
</dbReference>
<protein>
    <submittedName>
        <fullName evidence="12">NTE family protein/lysophospholipid hydrolase</fullName>
        <ecNumber evidence="12">3.1.1.5</ecNumber>
    </submittedName>
</protein>
<keyword evidence="4 9" id="KW-0378">Hydrolase</keyword>
<dbReference type="InterPro" id="IPR056556">
    <property type="entry name" value="NTE1_P-loop_dom"/>
</dbReference>
<dbReference type="PROSITE" id="PS50042">
    <property type="entry name" value="CNMP_BINDING_3"/>
    <property type="match status" value="1"/>
</dbReference>
<dbReference type="PROSITE" id="PS01237">
    <property type="entry name" value="UPF0028"/>
    <property type="match status" value="1"/>
</dbReference>
<dbReference type="Pfam" id="PF01734">
    <property type="entry name" value="Patatin"/>
    <property type="match status" value="1"/>
</dbReference>
<dbReference type="PANTHER" id="PTHR14226:SF29">
    <property type="entry name" value="NEUROPATHY TARGET ESTERASE SWS"/>
    <property type="match status" value="1"/>
</dbReference>
<evidence type="ECO:0000256" key="5">
    <source>
        <dbReference type="ARBA" id="ARBA00022963"/>
    </source>
</evidence>
<dbReference type="InterPro" id="IPR001423">
    <property type="entry name" value="LysoPLipase_patatin_CS"/>
</dbReference>
<dbReference type="CDD" id="cd00038">
    <property type="entry name" value="CAP_ED"/>
    <property type="match status" value="1"/>
</dbReference>
<gene>
    <name evidence="12" type="ORF">HNP55_002436</name>
</gene>
<dbReference type="Gene3D" id="2.60.120.10">
    <property type="entry name" value="Jelly Rolls"/>
    <property type="match status" value="1"/>
</dbReference>
<name>A0A840LB24_9BURK</name>
<evidence type="ECO:0000259" key="11">
    <source>
        <dbReference type="PROSITE" id="PS51635"/>
    </source>
</evidence>
<dbReference type="InterPro" id="IPR018490">
    <property type="entry name" value="cNMP-bd_dom_sf"/>
</dbReference>
<evidence type="ECO:0000256" key="4">
    <source>
        <dbReference type="ARBA" id="ARBA00022801"/>
    </source>
</evidence>
<accession>A0A840LB24</accession>
<feature type="short sequence motif" description="DGA/G" evidence="9">
    <location>
        <begin position="469"/>
        <end position="471"/>
    </location>
</feature>
<dbReference type="GO" id="GO:0046470">
    <property type="term" value="P:phosphatidylcholine metabolic process"/>
    <property type="evidence" value="ECO:0007669"/>
    <property type="project" value="InterPro"/>
</dbReference>
<feature type="domain" description="PNPLA" evidence="11">
    <location>
        <begin position="325"/>
        <end position="482"/>
    </location>
</feature>
<proteinExistence type="inferred from homology"/>
<keyword evidence="13" id="KW-1185">Reference proteome</keyword>
<dbReference type="Gene3D" id="3.40.1090.10">
    <property type="entry name" value="Cytosolic phospholipase A2 catalytic domain"/>
    <property type="match status" value="2"/>
</dbReference>
<feature type="active site" description="Nucleophile" evidence="9">
    <location>
        <position position="358"/>
    </location>
</feature>
<evidence type="ECO:0000313" key="12">
    <source>
        <dbReference type="EMBL" id="MBB4843913.1"/>
    </source>
</evidence>
<dbReference type="InterPro" id="IPR014710">
    <property type="entry name" value="RmlC-like_jellyroll"/>
</dbReference>
<dbReference type="GO" id="GO:0016042">
    <property type="term" value="P:lipid catabolic process"/>
    <property type="evidence" value="ECO:0007669"/>
    <property type="project" value="UniProtKB-UniRule"/>
</dbReference>